<dbReference type="EMBL" id="CAJHUC010001613">
    <property type="protein sequence ID" value="CAD7701715.1"/>
    <property type="molecule type" value="Genomic_DNA"/>
</dbReference>
<dbReference type="SUPFAM" id="SSF53254">
    <property type="entry name" value="Phosphoglycerate mutase-like"/>
    <property type="match status" value="1"/>
</dbReference>
<proteinExistence type="predicted"/>
<evidence type="ECO:0000256" key="1">
    <source>
        <dbReference type="SAM" id="SignalP"/>
    </source>
</evidence>
<reference evidence="2" key="1">
    <citation type="submission" date="2020-12" db="EMBL/GenBank/DDBJ databases">
        <authorList>
            <person name="Iha C."/>
        </authorList>
    </citation>
    <scope>NUCLEOTIDE SEQUENCE</scope>
</reference>
<keyword evidence="3" id="KW-1185">Reference proteome</keyword>
<feature type="signal peptide" evidence="1">
    <location>
        <begin position="1"/>
        <end position="16"/>
    </location>
</feature>
<protein>
    <submittedName>
        <fullName evidence="2">Uncharacterized protein</fullName>
    </submittedName>
</protein>
<evidence type="ECO:0000313" key="3">
    <source>
        <dbReference type="Proteomes" id="UP000708148"/>
    </source>
</evidence>
<dbReference type="InterPro" id="IPR051710">
    <property type="entry name" value="Phosphatase_SH3-domain"/>
</dbReference>
<name>A0A8S1J3Q5_9CHLO</name>
<dbReference type="InterPro" id="IPR013078">
    <property type="entry name" value="His_Pase_superF_clade-1"/>
</dbReference>
<dbReference type="AlphaFoldDB" id="A0A8S1J3Q5"/>
<feature type="chain" id="PRO_5035939776" evidence="1">
    <location>
        <begin position="17"/>
        <end position="280"/>
    </location>
</feature>
<dbReference type="CDD" id="cd07067">
    <property type="entry name" value="HP_PGM_like"/>
    <property type="match status" value="1"/>
</dbReference>
<dbReference type="PANTHER" id="PTHR16469:SF27">
    <property type="entry name" value="UBIQUITIN-ASSOCIATED AND SH3 DOMAIN-CONTAINING BA-RELATED"/>
    <property type="match status" value="1"/>
</dbReference>
<dbReference type="PANTHER" id="PTHR16469">
    <property type="entry name" value="UBIQUITIN-ASSOCIATED AND SH3 DOMAIN-CONTAINING BA-RELATED"/>
    <property type="match status" value="1"/>
</dbReference>
<sequence length="280" mass="30789">MAWPGRMLGYLAGVFAHIVRCLCGRRPPIDDSEREELLVGEGGAVGAGRRQTVVVMRHGHRIDESDEGWVGRAERPWDPPLSPEGVAQAREVAASLRGLQFDYVVSSPFQRCLQTSAQILPQLGLSLDQLLINCQIGEVFSPRVMNGGFSGLPKGPLENWMWQGEAVSDVVQKFVKSEPALEGISGSPVILPLRLPTQFETIGEGHKRYARELECIRVAVNSVLPNVTVYESRHTGFVTKFRSQGRRAPRASREARAGSATWSDWELVTKSGTSGVSWLT</sequence>
<dbReference type="OrthoDB" id="414418at2759"/>
<gene>
    <name evidence="2" type="ORF">OSTQU699_LOCUS7072</name>
</gene>
<dbReference type="Gene3D" id="3.40.50.1240">
    <property type="entry name" value="Phosphoglycerate mutase-like"/>
    <property type="match status" value="1"/>
</dbReference>
<evidence type="ECO:0000313" key="2">
    <source>
        <dbReference type="EMBL" id="CAD7701715.1"/>
    </source>
</evidence>
<dbReference type="InterPro" id="IPR029033">
    <property type="entry name" value="His_PPase_superfam"/>
</dbReference>
<dbReference type="Pfam" id="PF00300">
    <property type="entry name" value="His_Phos_1"/>
    <property type="match status" value="1"/>
</dbReference>
<keyword evidence="1" id="KW-0732">Signal</keyword>
<accession>A0A8S1J3Q5</accession>
<organism evidence="2 3">
    <name type="scientific">Ostreobium quekettii</name>
    <dbReference type="NCBI Taxonomy" id="121088"/>
    <lineage>
        <taxon>Eukaryota</taxon>
        <taxon>Viridiplantae</taxon>
        <taxon>Chlorophyta</taxon>
        <taxon>core chlorophytes</taxon>
        <taxon>Ulvophyceae</taxon>
        <taxon>TCBD clade</taxon>
        <taxon>Bryopsidales</taxon>
        <taxon>Ostreobineae</taxon>
        <taxon>Ostreobiaceae</taxon>
        <taxon>Ostreobium</taxon>
    </lineage>
</organism>
<dbReference type="Proteomes" id="UP000708148">
    <property type="component" value="Unassembled WGS sequence"/>
</dbReference>
<dbReference type="SMART" id="SM00855">
    <property type="entry name" value="PGAM"/>
    <property type="match status" value="1"/>
</dbReference>
<comment type="caution">
    <text evidence="2">The sequence shown here is derived from an EMBL/GenBank/DDBJ whole genome shotgun (WGS) entry which is preliminary data.</text>
</comment>